<sequence>MFRRHRPSDISTLKSRKKFLSDKESTHKIKHLKILIDNLPHDELQPFFVENSSLIFQVFSDCFFSIEWDVKLRGSSNCVKDLEVALIVFEKILLLLPEHIHQRWQHNCIIEIIEDLLYEKNALTLRKRGIRLFLIWYQILGLNASTVCHKLFNNLVPEFGSLIKEYQDREKCNEQPKQSHVQPGRLSVDARGQVIEESRISNVVAPRERVALLTAAAIEEDESTDDVSLVLFQALLRFLVSESFKVEWSQLRYEQHLMQLWFLFEKLKYSYLPVIFPCLSPLYSIYSPLSEVNNTFQLTSNILHDYPIHPSRLSYYQLELVYWLASFVYTGPRSSSHTVSSDGGPSSNSVTHGSVVGTTGTSFNVNGSFPWDTHGDPNDFLLSRHFRSFIGCPGHGDFESGSYSKANSYSKLSTSPVQTSGYMRYGDDNFSPTSFPELADLASQNIYPTPNSYFPKTNFLIPSAFQTSPLLQKFIFTEPIFNYSDKVVSMVHEVLYGCRQNINLVQDILHQALLLPLHCHKAISLVIMVYGSWLENKQNRPIFMQALDTPIKNSDQLLKSVYASQSIEENRAFQINNHLSDFKQIQQSQAGNSPTDKMKPEDNASDPEELKGCLQNTIQIMLENMANVFYASSLDVSFSGPQNTNRVATNTADYTKHQIDLCRLVLQVFQFASNSNELTRETWSKLLSILMDIMSRTMINTSPTNVQNYKWLLNNKLTQNLFQTLNGALLRASLFSTISSEPWDQCLNVYSKLMHWPSLIIEWKKVMRMLTCTMAKLVYGVDLSDLPQEKKRPRFKRLAASTNSASRARPKSLTESALNYNNNNNPNINSSASVLLSASVAYPSALSIANFHQNSLDDNLILNSGCTEPDNNIGDNRDISRDLSKNMSATCSDVKALQNHDHKPSIEKWTSETAHHETTNTDEMNNMINNDNTRSHSSINYDGVADDQSNLEECNDDSTVMNNIKHRHNSQSFPHDLLTKTELVQLKADAKDKTLMSERRRLSFVRRATSEVALEVKFGLDSPESPVRTYFSESQGVNGLDILRSYDRPNNEGTNLQLSRQDTLTATQEVPIANGSSKVATAAANDQLNTVDVPRCILAGGPAFGWTNESIVICWRRFLGVLGNFHKITNPTTLSDIFSYLTELTTCLLKIREYQTVPCSTDTCIQPIPHFVPPIDFISPILFDSMNLSEDFLEAKQIAIRALIDIAVFYHDGYPNLELIARFFHLIHQISVTKHEKFIFEVVRSCNIRMFVSPLPSTHLLILDFLSNANVVLANPNPGTEIPRSDALSVVLSLICYPYHFNQLESIDPMCTELKTIVCQDLTSQLIHILTQSVLSDPSAEVRCLAITGLSIFCVTELINSSSKESGSVSSTGLNSLFFDSIIILLGMMRFQNRIISIVAVDMINMLADYCHLLLLYDVRLSCLVLLSLAWTLYSAWDNANLNTISSTDKRFFLSLLQAIIEWSMHIPYDQLIKKFENKTESSLPALNLLDTVIEVLCYIASNDTNSQCLLNSQNSNITQPKYLPSIYFTDPLLEHISTCKQSIDIKLFYTTESELDLSSLTTKYWIGTNSVNTSIESTYHNEINHPTESVRLAARMTISHLLNHIDQFPVSKHGAQLNSSIQEHHDQLAYSISTQEHYCTNNVDDASELTADIFERNNVQIFVLNRSVILTFISLPNVVKSPSQLKNTGDTTADDKFDAALSNELHAELNSAAYSYLPLSYLNPNIVGKMSSKSGLVTDKSYTRIITRDLSGKYCWDASYLYGSIYDYVERRKDNQLQFDELANADMSLMVDSSDLDLDLSRDPPPCPPPRVNPPRPPLTDENTSHIIDTFDRLNDVLRDLALTSPECSINWCTLKPSEYENVKKLSDKELTARLNMEKMTYDQITAQCQMDDDTVHRKLADVDVLSLYDSYSLQPTRHKYSLKNTIRSVINNKNPNELESIKQNTSQFYNSRHLLNQLGYVSWRYRSTVDLLQKSPALVRELKHLDNLGSRETHKFAVFYVGAGQEDKQSILANQTASLEFENFVAGLGWEINLLTHKGFRGGLERSGRAGLSTPYYATSTLEVIYHVSTRMPSSTHEDLKYKHLGNDEVMIIWNENSRAFRRSVLRTQFGDVLIIISPLLNGLYKVEVRREAQIGLFGPIVENAILCANVLPGLVRATAINASRAVQATKPGYRRPYPFVLALLYFASCVVCISPLQS</sequence>
<dbReference type="Pfam" id="PF20412">
    <property type="entry name" value="RALGAPB_N"/>
    <property type="match status" value="1"/>
</dbReference>
<dbReference type="OrthoDB" id="19311at2759"/>
<feature type="compositionally biased region" description="Basic and acidic residues" evidence="3">
    <location>
        <begin position="898"/>
        <end position="919"/>
    </location>
</feature>
<dbReference type="GO" id="GO:0005096">
    <property type="term" value="F:GTPase activator activity"/>
    <property type="evidence" value="ECO:0007669"/>
    <property type="project" value="UniProtKB-KW"/>
</dbReference>
<feature type="compositionally biased region" description="Pro residues" evidence="3">
    <location>
        <begin position="1804"/>
        <end position="1819"/>
    </location>
</feature>
<evidence type="ECO:0000313" key="5">
    <source>
        <dbReference type="EMBL" id="TNN18133.1"/>
    </source>
</evidence>
<keyword evidence="1" id="KW-0343">GTPase activation</keyword>
<dbReference type="InterPro" id="IPR035974">
    <property type="entry name" value="Rap/Ran-GAP_sf"/>
</dbReference>
<feature type="region of interest" description="Disordered" evidence="3">
    <location>
        <begin position="586"/>
        <end position="609"/>
    </location>
</feature>
<protein>
    <submittedName>
        <fullName evidence="5">Ral GTPase-activating protein subunit alpha-2 isoform 2</fullName>
    </submittedName>
</protein>
<evidence type="ECO:0000256" key="1">
    <source>
        <dbReference type="ARBA" id="ARBA00022468"/>
    </source>
</evidence>
<dbReference type="GO" id="GO:0051056">
    <property type="term" value="P:regulation of small GTPase mediated signal transduction"/>
    <property type="evidence" value="ECO:0007669"/>
    <property type="project" value="InterPro"/>
</dbReference>
<dbReference type="InterPro" id="IPR000331">
    <property type="entry name" value="Rap/Ran_GAP_dom"/>
</dbReference>
<dbReference type="PROSITE" id="PS50085">
    <property type="entry name" value="RAPGAP"/>
    <property type="match status" value="1"/>
</dbReference>
<evidence type="ECO:0000313" key="6">
    <source>
        <dbReference type="Proteomes" id="UP000311919"/>
    </source>
</evidence>
<dbReference type="Proteomes" id="UP000311919">
    <property type="component" value="Unassembled WGS sequence"/>
</dbReference>
<comment type="caution">
    <text evidence="5">The sequence shown here is derived from an EMBL/GenBank/DDBJ whole genome shotgun (WGS) entry which is preliminary data.</text>
</comment>
<evidence type="ECO:0000256" key="3">
    <source>
        <dbReference type="SAM" id="MobiDB-lite"/>
    </source>
</evidence>
<keyword evidence="6" id="KW-1185">Reference proteome</keyword>
<dbReference type="InterPro" id="IPR027107">
    <property type="entry name" value="Tuberin/Ral-act_asu"/>
</dbReference>
<feature type="compositionally biased region" description="Polar residues" evidence="3">
    <location>
        <begin position="586"/>
        <end position="595"/>
    </location>
</feature>
<dbReference type="FunFam" id="3.40.50.11210:FF:000001">
    <property type="entry name" value="Ral GTPase-activating protein subunit alpha-1 isoform 1"/>
    <property type="match status" value="1"/>
</dbReference>
<evidence type="ECO:0000256" key="2">
    <source>
        <dbReference type="ARBA" id="ARBA00022553"/>
    </source>
</evidence>
<dbReference type="EMBL" id="SKCS01000084">
    <property type="protein sequence ID" value="TNN18133.1"/>
    <property type="molecule type" value="Genomic_DNA"/>
</dbReference>
<dbReference type="STRING" id="6182.A0A4Z2DNN6"/>
<dbReference type="Gene3D" id="3.40.50.11210">
    <property type="entry name" value="Rap/Ran-GAP"/>
    <property type="match status" value="1"/>
</dbReference>
<dbReference type="GO" id="GO:0005634">
    <property type="term" value="C:nucleus"/>
    <property type="evidence" value="ECO:0007669"/>
    <property type="project" value="InterPro"/>
</dbReference>
<proteinExistence type="predicted"/>
<feature type="compositionally biased region" description="Polar residues" evidence="3">
    <location>
        <begin position="921"/>
        <end position="940"/>
    </location>
</feature>
<organism evidence="5 6">
    <name type="scientific">Schistosoma japonicum</name>
    <name type="common">Blood fluke</name>
    <dbReference type="NCBI Taxonomy" id="6182"/>
    <lineage>
        <taxon>Eukaryota</taxon>
        <taxon>Metazoa</taxon>
        <taxon>Spiralia</taxon>
        <taxon>Lophotrochozoa</taxon>
        <taxon>Platyhelminthes</taxon>
        <taxon>Trematoda</taxon>
        <taxon>Digenea</taxon>
        <taxon>Strigeidida</taxon>
        <taxon>Schistosomatoidea</taxon>
        <taxon>Schistosomatidae</taxon>
        <taxon>Schistosoma</taxon>
    </lineage>
</organism>
<keyword evidence="2" id="KW-0597">Phosphoprotein</keyword>
<dbReference type="InterPro" id="IPR046859">
    <property type="entry name" value="RGPA/RALGAPB_N"/>
</dbReference>
<reference evidence="5 6" key="1">
    <citation type="submission" date="2019-03" db="EMBL/GenBank/DDBJ databases">
        <title>An improved genome assembly of the fluke Schistosoma japonicum.</title>
        <authorList>
            <person name="Hu W."/>
            <person name="Luo F."/>
            <person name="Yin M."/>
            <person name="Mo X."/>
            <person name="Sun C."/>
            <person name="Wu Q."/>
            <person name="Zhu B."/>
            <person name="Xiang M."/>
            <person name="Wang J."/>
            <person name="Wang Y."/>
            <person name="Zhang T."/>
            <person name="Xu B."/>
            <person name="Zheng H."/>
            <person name="Feng Z."/>
        </authorList>
    </citation>
    <scope>NUCLEOTIDE SEQUENCE [LARGE SCALE GENOMIC DNA]</scope>
    <source>
        <strain evidence="5">HuSjv2</strain>
        <tissue evidence="5">Worms</tissue>
    </source>
</reference>
<feature type="domain" description="Rap-GAP" evidence="4">
    <location>
        <begin position="1984"/>
        <end position="2190"/>
    </location>
</feature>
<feature type="region of interest" description="Disordered" evidence="3">
    <location>
        <begin position="897"/>
        <end position="949"/>
    </location>
</feature>
<dbReference type="PANTHER" id="PTHR10063:SF11">
    <property type="entry name" value="RHO GTPASE-ACTIVATING PROTEIN CG5521-RELATED"/>
    <property type="match status" value="1"/>
</dbReference>
<evidence type="ECO:0000259" key="4">
    <source>
        <dbReference type="PROSITE" id="PS50085"/>
    </source>
</evidence>
<feature type="region of interest" description="Disordered" evidence="3">
    <location>
        <begin position="1799"/>
        <end position="1822"/>
    </location>
</feature>
<name>A0A4Z2DNN6_SCHJA</name>
<accession>A0A4Z2DNN6</accession>
<dbReference type="PANTHER" id="PTHR10063">
    <property type="entry name" value="TUBERIN"/>
    <property type="match status" value="1"/>
</dbReference>
<dbReference type="GO" id="GO:0005737">
    <property type="term" value="C:cytoplasm"/>
    <property type="evidence" value="ECO:0007669"/>
    <property type="project" value="TreeGrafter"/>
</dbReference>
<dbReference type="Pfam" id="PF02145">
    <property type="entry name" value="Rap_GAP"/>
    <property type="match status" value="1"/>
</dbReference>
<dbReference type="SUPFAM" id="SSF111347">
    <property type="entry name" value="Rap/Ran-GAP"/>
    <property type="match status" value="1"/>
</dbReference>
<gene>
    <name evidence="5" type="ORF">EWB00_010764</name>
</gene>